<organism evidence="1 2">
    <name type="scientific">Racocetra fulgida</name>
    <dbReference type="NCBI Taxonomy" id="60492"/>
    <lineage>
        <taxon>Eukaryota</taxon>
        <taxon>Fungi</taxon>
        <taxon>Fungi incertae sedis</taxon>
        <taxon>Mucoromycota</taxon>
        <taxon>Glomeromycotina</taxon>
        <taxon>Glomeromycetes</taxon>
        <taxon>Diversisporales</taxon>
        <taxon>Gigasporaceae</taxon>
        <taxon>Racocetra</taxon>
    </lineage>
</organism>
<evidence type="ECO:0000313" key="2">
    <source>
        <dbReference type="Proteomes" id="UP000789396"/>
    </source>
</evidence>
<comment type="caution">
    <text evidence="1">The sequence shown here is derived from an EMBL/GenBank/DDBJ whole genome shotgun (WGS) entry which is preliminary data.</text>
</comment>
<feature type="non-terminal residue" evidence="1">
    <location>
        <position position="73"/>
    </location>
</feature>
<evidence type="ECO:0000313" key="1">
    <source>
        <dbReference type="EMBL" id="CAG8750715.1"/>
    </source>
</evidence>
<dbReference type="Proteomes" id="UP000789396">
    <property type="component" value="Unassembled WGS sequence"/>
</dbReference>
<name>A0A9N9NRA8_9GLOM</name>
<reference evidence="1" key="1">
    <citation type="submission" date="2021-06" db="EMBL/GenBank/DDBJ databases">
        <authorList>
            <person name="Kallberg Y."/>
            <person name="Tangrot J."/>
            <person name="Rosling A."/>
        </authorList>
    </citation>
    <scope>NUCLEOTIDE SEQUENCE</scope>
    <source>
        <strain evidence="1">IN212</strain>
    </source>
</reference>
<dbReference type="AlphaFoldDB" id="A0A9N9NRA8"/>
<protein>
    <submittedName>
        <fullName evidence="1">17746_t:CDS:1</fullName>
    </submittedName>
</protein>
<keyword evidence="2" id="KW-1185">Reference proteome</keyword>
<sequence>MDFSSQFVLAMKLFNKGDFTSAHDFAKKISESKCDDDLKARAKQLQNKCKEKLGASSNFKIDTAENINKLIDT</sequence>
<dbReference type="EMBL" id="CAJVPZ010036195">
    <property type="protein sequence ID" value="CAG8750715.1"/>
    <property type="molecule type" value="Genomic_DNA"/>
</dbReference>
<accession>A0A9N9NRA8</accession>
<gene>
    <name evidence="1" type="ORF">RFULGI_LOCUS13573</name>
</gene>
<proteinExistence type="predicted"/>